<dbReference type="AlphaFoldDB" id="A0A0B6YAM1"/>
<accession>A0A0B6YAM1</accession>
<evidence type="ECO:0000313" key="2">
    <source>
        <dbReference type="EMBL" id="CEK53154.1"/>
    </source>
</evidence>
<dbReference type="EMBL" id="HACG01006289">
    <property type="protein sequence ID" value="CEK53154.1"/>
    <property type="molecule type" value="Transcribed_RNA"/>
</dbReference>
<evidence type="ECO:0000313" key="1">
    <source>
        <dbReference type="EMBL" id="CEK53153.1"/>
    </source>
</evidence>
<reference evidence="1" key="1">
    <citation type="submission" date="2014-12" db="EMBL/GenBank/DDBJ databases">
        <title>Insight into the proteome of Arion vulgaris.</title>
        <authorList>
            <person name="Aradska J."/>
            <person name="Bulat T."/>
            <person name="Smidak R."/>
            <person name="Sarate P."/>
            <person name="Gangsoo J."/>
            <person name="Sialana F."/>
            <person name="Bilban M."/>
            <person name="Lubec G."/>
        </authorList>
    </citation>
    <scope>NUCLEOTIDE SEQUENCE</scope>
    <source>
        <tissue evidence="1">Skin</tissue>
    </source>
</reference>
<dbReference type="EMBL" id="HACG01006288">
    <property type="protein sequence ID" value="CEK53153.1"/>
    <property type="molecule type" value="Transcribed_RNA"/>
</dbReference>
<organism evidence="1">
    <name type="scientific">Arion vulgaris</name>
    <dbReference type="NCBI Taxonomy" id="1028688"/>
    <lineage>
        <taxon>Eukaryota</taxon>
        <taxon>Metazoa</taxon>
        <taxon>Spiralia</taxon>
        <taxon>Lophotrochozoa</taxon>
        <taxon>Mollusca</taxon>
        <taxon>Gastropoda</taxon>
        <taxon>Heterobranchia</taxon>
        <taxon>Euthyneura</taxon>
        <taxon>Panpulmonata</taxon>
        <taxon>Eupulmonata</taxon>
        <taxon>Stylommatophora</taxon>
        <taxon>Helicina</taxon>
        <taxon>Arionoidea</taxon>
        <taxon>Arionidae</taxon>
        <taxon>Arion</taxon>
    </lineage>
</organism>
<sequence length="53" mass="6049">MESYETGGKNKELKVVKNKDYKQKLLKDKQRGYVCEVSNCFIVTKICQCGDSA</sequence>
<name>A0A0B6YAM1_9EUPU</name>
<feature type="non-terminal residue" evidence="1">
    <location>
        <position position="53"/>
    </location>
</feature>
<proteinExistence type="predicted"/>
<gene>
    <name evidence="1" type="primary">ORF19264</name>
    <name evidence="2" type="synonym">ORF19265</name>
</gene>
<protein>
    <submittedName>
        <fullName evidence="1">Uncharacterized protein</fullName>
    </submittedName>
</protein>